<sequence length="304" mass="36025">MLDFFRSKCIESWLDFLGGFRKRVLKNFDTTEREREDFDHLTIVSDRAKGLIPAVVKVLPKAFHYHYTQHLAENVKQEFGRKVEKISKTKTKLWEARGLPILHSLHHIRTYVMSKFYERRHNPQKDENYTNYAIAYFRKELEESSQYLVTPQERENIVAIAYRTNPEDRETRLVQLKAQKCSCLAFQDHKIPCRHAIAVYRFFNAKPENYIAKFYEISEYREQYKYSLLPILLDDLEPDGVTKPPPDAPSRGRPVQKRMKRRTRETGPEAWKYSIIKRLEVATGQSAKPVLIRRNISPTTPRYV</sequence>
<name>A0A2T2N1F1_CORCC</name>
<dbReference type="Pfam" id="PF04434">
    <property type="entry name" value="SWIM"/>
    <property type="match status" value="1"/>
</dbReference>
<evidence type="ECO:0000259" key="6">
    <source>
        <dbReference type="PROSITE" id="PS50966"/>
    </source>
</evidence>
<evidence type="ECO:0000313" key="8">
    <source>
        <dbReference type="Proteomes" id="UP000240883"/>
    </source>
</evidence>
<keyword evidence="3" id="KW-0862">Zinc</keyword>
<reference evidence="7 8" key="1">
    <citation type="journal article" date="2018" name="Front. Microbiol.">
        <title>Genome-Wide Analysis of Corynespora cassiicola Leaf Fall Disease Putative Effectors.</title>
        <authorList>
            <person name="Lopez D."/>
            <person name="Ribeiro S."/>
            <person name="Label P."/>
            <person name="Fumanal B."/>
            <person name="Venisse J.S."/>
            <person name="Kohler A."/>
            <person name="de Oliveira R.R."/>
            <person name="Labutti K."/>
            <person name="Lipzen A."/>
            <person name="Lail K."/>
            <person name="Bauer D."/>
            <person name="Ohm R.A."/>
            <person name="Barry K.W."/>
            <person name="Spatafora J."/>
            <person name="Grigoriev I.V."/>
            <person name="Martin F.M."/>
            <person name="Pujade-Renaud V."/>
        </authorList>
    </citation>
    <scope>NUCLEOTIDE SEQUENCE [LARGE SCALE GENOMIC DNA]</scope>
    <source>
        <strain evidence="7 8">Philippines</strain>
    </source>
</reference>
<organism evidence="7 8">
    <name type="scientific">Corynespora cassiicola Philippines</name>
    <dbReference type="NCBI Taxonomy" id="1448308"/>
    <lineage>
        <taxon>Eukaryota</taxon>
        <taxon>Fungi</taxon>
        <taxon>Dikarya</taxon>
        <taxon>Ascomycota</taxon>
        <taxon>Pezizomycotina</taxon>
        <taxon>Dothideomycetes</taxon>
        <taxon>Pleosporomycetidae</taxon>
        <taxon>Pleosporales</taxon>
        <taxon>Corynesporascaceae</taxon>
        <taxon>Corynespora</taxon>
    </lineage>
</organism>
<dbReference type="InterPro" id="IPR006564">
    <property type="entry name" value="Znf_PMZ"/>
</dbReference>
<gene>
    <name evidence="7" type="ORF">BS50DRAFT_641103</name>
</gene>
<feature type="domain" description="SWIM-type" evidence="6">
    <location>
        <begin position="162"/>
        <end position="204"/>
    </location>
</feature>
<feature type="compositionally biased region" description="Basic residues" evidence="5">
    <location>
        <begin position="254"/>
        <end position="263"/>
    </location>
</feature>
<proteinExistence type="predicted"/>
<keyword evidence="2 4" id="KW-0863">Zinc-finger</keyword>
<accession>A0A2T2N1F1</accession>
<dbReference type="PROSITE" id="PS50966">
    <property type="entry name" value="ZF_SWIM"/>
    <property type="match status" value="1"/>
</dbReference>
<keyword evidence="1" id="KW-0479">Metal-binding</keyword>
<dbReference type="PANTHER" id="PTHR31973:SF187">
    <property type="entry name" value="MUTATOR TRANSPOSASE MUDRA PROTEIN"/>
    <property type="match status" value="1"/>
</dbReference>
<evidence type="ECO:0000256" key="2">
    <source>
        <dbReference type="ARBA" id="ARBA00022771"/>
    </source>
</evidence>
<dbReference type="GO" id="GO:0008270">
    <property type="term" value="F:zinc ion binding"/>
    <property type="evidence" value="ECO:0007669"/>
    <property type="project" value="UniProtKB-KW"/>
</dbReference>
<keyword evidence="8" id="KW-1185">Reference proteome</keyword>
<dbReference type="PANTHER" id="PTHR31973">
    <property type="entry name" value="POLYPROTEIN, PUTATIVE-RELATED"/>
    <property type="match status" value="1"/>
</dbReference>
<evidence type="ECO:0000256" key="4">
    <source>
        <dbReference type="PROSITE-ProRule" id="PRU00325"/>
    </source>
</evidence>
<evidence type="ECO:0000256" key="5">
    <source>
        <dbReference type="SAM" id="MobiDB-lite"/>
    </source>
</evidence>
<dbReference type="Proteomes" id="UP000240883">
    <property type="component" value="Unassembled WGS sequence"/>
</dbReference>
<dbReference type="InterPro" id="IPR007527">
    <property type="entry name" value="Znf_SWIM"/>
</dbReference>
<evidence type="ECO:0000256" key="3">
    <source>
        <dbReference type="ARBA" id="ARBA00022833"/>
    </source>
</evidence>
<dbReference type="EMBL" id="KZ678159">
    <property type="protein sequence ID" value="PSN59271.1"/>
    <property type="molecule type" value="Genomic_DNA"/>
</dbReference>
<dbReference type="AlphaFoldDB" id="A0A2T2N1F1"/>
<protein>
    <recommendedName>
        <fullName evidence="6">SWIM-type domain-containing protein</fullName>
    </recommendedName>
</protein>
<evidence type="ECO:0000313" key="7">
    <source>
        <dbReference type="EMBL" id="PSN59271.1"/>
    </source>
</evidence>
<feature type="region of interest" description="Disordered" evidence="5">
    <location>
        <begin position="239"/>
        <end position="266"/>
    </location>
</feature>
<evidence type="ECO:0000256" key="1">
    <source>
        <dbReference type="ARBA" id="ARBA00022723"/>
    </source>
</evidence>
<dbReference type="SMART" id="SM00575">
    <property type="entry name" value="ZnF_PMZ"/>
    <property type="match status" value="1"/>
</dbReference>
<dbReference type="OrthoDB" id="3772226at2759"/>